<name>A0A840MKC8_9PROT</name>
<protein>
    <submittedName>
        <fullName evidence="4">NADPH2:quinone reductase</fullName>
        <ecNumber evidence="4">1.6.5.5</ecNumber>
    </submittedName>
</protein>
<dbReference type="CDD" id="cd05276">
    <property type="entry name" value="p53_inducible_oxidoreductase"/>
    <property type="match status" value="1"/>
</dbReference>
<evidence type="ECO:0000259" key="3">
    <source>
        <dbReference type="SMART" id="SM00829"/>
    </source>
</evidence>
<dbReference type="EMBL" id="JACHHY010000014">
    <property type="protein sequence ID" value="MBB5019108.1"/>
    <property type="molecule type" value="Genomic_DNA"/>
</dbReference>
<feature type="domain" description="Enoyl reductase (ER)" evidence="3">
    <location>
        <begin position="18"/>
        <end position="331"/>
    </location>
</feature>
<dbReference type="SMART" id="SM00829">
    <property type="entry name" value="PKS_ER"/>
    <property type="match status" value="1"/>
</dbReference>
<dbReference type="InterPro" id="IPR036291">
    <property type="entry name" value="NAD(P)-bd_dom_sf"/>
</dbReference>
<dbReference type="SUPFAM" id="SSF51735">
    <property type="entry name" value="NAD(P)-binding Rossmann-fold domains"/>
    <property type="match status" value="1"/>
</dbReference>
<reference evidence="4 5" key="1">
    <citation type="submission" date="2020-08" db="EMBL/GenBank/DDBJ databases">
        <title>Genomic Encyclopedia of Type Strains, Phase IV (KMG-IV): sequencing the most valuable type-strain genomes for metagenomic binning, comparative biology and taxonomic classification.</title>
        <authorList>
            <person name="Goeker M."/>
        </authorList>
    </citation>
    <scope>NUCLEOTIDE SEQUENCE [LARGE SCALE GENOMIC DNA]</scope>
    <source>
        <strain evidence="4 5">DSM 27165</strain>
    </source>
</reference>
<proteinExistence type="predicted"/>
<dbReference type="SUPFAM" id="SSF50129">
    <property type="entry name" value="GroES-like"/>
    <property type="match status" value="1"/>
</dbReference>
<sequence>MTPTLPSSMRAIVTPQPGAAEQLCIVERPIPALQAGEVLIKVAASGLNRLDIFQRQGRYPPPEGASDILGLEVAGTVVAVTPQAKGIAVGDVVCALLTGGGYAEYCAAPADLCLPVPKGWTPLEAASIPEALFTVWSNVFMRAAIAPGESVLVQGGTSGIGTLAIQLAHAFGHPVFTTARTAEKCQACLKLGAQLAVNYMDQDFVAEIQQATQGRGVDVILDMVAGAYTPRELGLLADDGRLCLIALLGGTRSEINLAEMLKRRLTLTGSTLRPRSVAFKSVIARQLQERVWPLLTHRTIQPVIWATYPFEQVIDAHRALESGQHIGKIMLSLDPSRASTAQ</sequence>
<dbReference type="InterPro" id="IPR014189">
    <property type="entry name" value="Quinone_OxRdtase_PIG3"/>
</dbReference>
<dbReference type="InterPro" id="IPR013149">
    <property type="entry name" value="ADH-like_C"/>
</dbReference>
<keyword evidence="1" id="KW-0521">NADP</keyword>
<keyword evidence="2 4" id="KW-0560">Oxidoreductase</keyword>
<dbReference type="EC" id="1.6.5.5" evidence="4"/>
<dbReference type="InterPro" id="IPR013154">
    <property type="entry name" value="ADH-like_N"/>
</dbReference>
<keyword evidence="5" id="KW-1185">Reference proteome</keyword>
<evidence type="ECO:0000313" key="5">
    <source>
        <dbReference type="Proteomes" id="UP000575898"/>
    </source>
</evidence>
<comment type="caution">
    <text evidence="4">The sequence shown here is derived from an EMBL/GenBank/DDBJ whole genome shotgun (WGS) entry which is preliminary data.</text>
</comment>
<dbReference type="GO" id="GO:0003960">
    <property type="term" value="F:quinone reductase (NADPH) activity"/>
    <property type="evidence" value="ECO:0007669"/>
    <property type="project" value="UniProtKB-EC"/>
</dbReference>
<dbReference type="Proteomes" id="UP000575898">
    <property type="component" value="Unassembled WGS sequence"/>
</dbReference>
<dbReference type="GO" id="GO:0070402">
    <property type="term" value="F:NADPH binding"/>
    <property type="evidence" value="ECO:0007669"/>
    <property type="project" value="TreeGrafter"/>
</dbReference>
<dbReference type="Pfam" id="PF08240">
    <property type="entry name" value="ADH_N"/>
    <property type="match status" value="1"/>
</dbReference>
<dbReference type="AlphaFoldDB" id="A0A840MKC8"/>
<evidence type="ECO:0000256" key="2">
    <source>
        <dbReference type="ARBA" id="ARBA00023002"/>
    </source>
</evidence>
<gene>
    <name evidence="4" type="ORF">HNQ59_002406</name>
</gene>
<dbReference type="Pfam" id="PF00107">
    <property type="entry name" value="ADH_zinc_N"/>
    <property type="match status" value="1"/>
</dbReference>
<dbReference type="NCBIfam" id="TIGR02824">
    <property type="entry name" value="quinone_pig3"/>
    <property type="match status" value="1"/>
</dbReference>
<dbReference type="Gene3D" id="3.90.180.10">
    <property type="entry name" value="Medium-chain alcohol dehydrogenases, catalytic domain"/>
    <property type="match status" value="1"/>
</dbReference>
<dbReference type="PANTHER" id="PTHR48106:SF8">
    <property type="entry name" value="OS02G0805600 PROTEIN"/>
    <property type="match status" value="1"/>
</dbReference>
<accession>A0A840MKC8</accession>
<organism evidence="4 5">
    <name type="scientific">Chitinivorax tropicus</name>
    <dbReference type="NCBI Taxonomy" id="714531"/>
    <lineage>
        <taxon>Bacteria</taxon>
        <taxon>Pseudomonadati</taxon>
        <taxon>Pseudomonadota</taxon>
        <taxon>Betaproteobacteria</taxon>
        <taxon>Chitinivorax</taxon>
    </lineage>
</organism>
<evidence type="ECO:0000256" key="1">
    <source>
        <dbReference type="ARBA" id="ARBA00022857"/>
    </source>
</evidence>
<dbReference type="InterPro" id="IPR011032">
    <property type="entry name" value="GroES-like_sf"/>
</dbReference>
<evidence type="ECO:0000313" key="4">
    <source>
        <dbReference type="EMBL" id="MBB5019108.1"/>
    </source>
</evidence>
<dbReference type="PANTHER" id="PTHR48106">
    <property type="entry name" value="QUINONE OXIDOREDUCTASE PIG3-RELATED"/>
    <property type="match status" value="1"/>
</dbReference>
<dbReference type="InterPro" id="IPR020843">
    <property type="entry name" value="ER"/>
</dbReference>
<dbReference type="Gene3D" id="3.40.50.720">
    <property type="entry name" value="NAD(P)-binding Rossmann-like Domain"/>
    <property type="match status" value="1"/>
</dbReference>